<feature type="transmembrane region" description="Helical" evidence="6">
    <location>
        <begin position="133"/>
        <end position="152"/>
    </location>
</feature>
<name>A0A1V2GU98_9PROT</name>
<feature type="transmembrane region" description="Helical" evidence="6">
    <location>
        <begin position="220"/>
        <end position="241"/>
    </location>
</feature>
<keyword evidence="3 6" id="KW-0812">Transmembrane</keyword>
<feature type="transmembrane region" description="Helical" evidence="6">
    <location>
        <begin position="109"/>
        <end position="127"/>
    </location>
</feature>
<dbReference type="PANTHER" id="PTHR23513">
    <property type="entry name" value="INTEGRAL MEMBRANE EFFLUX PROTEIN-RELATED"/>
    <property type="match status" value="1"/>
</dbReference>
<feature type="transmembrane region" description="Helical" evidence="6">
    <location>
        <begin position="184"/>
        <end position="208"/>
    </location>
</feature>
<gene>
    <name evidence="7" type="ORF">BKE38_28660</name>
</gene>
<feature type="transmembrane region" description="Helical" evidence="6">
    <location>
        <begin position="46"/>
        <end position="68"/>
    </location>
</feature>
<comment type="caution">
    <text evidence="7">The sequence shown here is derived from an EMBL/GenBank/DDBJ whole genome shotgun (WGS) entry which is preliminary data.</text>
</comment>
<comment type="subcellular location">
    <subcellularLocation>
        <location evidence="1">Cell membrane</location>
        <topology evidence="1">Multi-pass membrane protein</topology>
    </subcellularLocation>
</comment>
<protein>
    <recommendedName>
        <fullName evidence="9">Major facilitator superfamily (MFS) profile domain-containing protein</fullName>
    </recommendedName>
</protein>
<evidence type="ECO:0000256" key="6">
    <source>
        <dbReference type="SAM" id="Phobius"/>
    </source>
</evidence>
<dbReference type="EMBL" id="MLCO01000461">
    <property type="protein sequence ID" value="ONG43845.1"/>
    <property type="molecule type" value="Genomic_DNA"/>
</dbReference>
<keyword evidence="5 6" id="KW-0472">Membrane</keyword>
<dbReference type="AlphaFoldDB" id="A0A1V2GU98"/>
<feature type="transmembrane region" description="Helical" evidence="6">
    <location>
        <begin position="12"/>
        <end position="34"/>
    </location>
</feature>
<evidence type="ECO:0008006" key="9">
    <source>
        <dbReference type="Google" id="ProtNLM"/>
    </source>
</evidence>
<keyword evidence="8" id="KW-1185">Reference proteome</keyword>
<evidence type="ECO:0000256" key="2">
    <source>
        <dbReference type="ARBA" id="ARBA00022475"/>
    </source>
</evidence>
<dbReference type="Pfam" id="PF07690">
    <property type="entry name" value="MFS_1"/>
    <property type="match status" value="1"/>
</dbReference>
<organism evidence="7 8">
    <name type="scientific">Teichococcus deserti</name>
    <dbReference type="NCBI Taxonomy" id="1817963"/>
    <lineage>
        <taxon>Bacteria</taxon>
        <taxon>Pseudomonadati</taxon>
        <taxon>Pseudomonadota</taxon>
        <taxon>Alphaproteobacteria</taxon>
        <taxon>Acetobacterales</taxon>
        <taxon>Roseomonadaceae</taxon>
        <taxon>Roseomonas</taxon>
    </lineage>
</organism>
<accession>A0A1V2GU98</accession>
<dbReference type="InterPro" id="IPR011701">
    <property type="entry name" value="MFS"/>
</dbReference>
<evidence type="ECO:0000313" key="8">
    <source>
        <dbReference type="Proteomes" id="UP000188879"/>
    </source>
</evidence>
<evidence type="ECO:0000256" key="5">
    <source>
        <dbReference type="ARBA" id="ARBA00023136"/>
    </source>
</evidence>
<dbReference type="SUPFAM" id="SSF103473">
    <property type="entry name" value="MFS general substrate transporter"/>
    <property type="match status" value="1"/>
</dbReference>
<dbReference type="GO" id="GO:0022857">
    <property type="term" value="F:transmembrane transporter activity"/>
    <property type="evidence" value="ECO:0007669"/>
    <property type="project" value="InterPro"/>
</dbReference>
<dbReference type="Gene3D" id="1.20.1250.20">
    <property type="entry name" value="MFS general substrate transporter like domains"/>
    <property type="match status" value="1"/>
</dbReference>
<feature type="transmembrane region" description="Helical" evidence="6">
    <location>
        <begin position="272"/>
        <end position="293"/>
    </location>
</feature>
<reference evidence="7 8" key="1">
    <citation type="submission" date="2016-10" db="EMBL/GenBank/DDBJ databases">
        <title>Draft Genome sequence of Roseomonas sp. strain M3.</title>
        <authorList>
            <person name="Subhash Y."/>
            <person name="Lee S."/>
        </authorList>
    </citation>
    <scope>NUCLEOTIDE SEQUENCE [LARGE SCALE GENOMIC DNA]</scope>
    <source>
        <strain evidence="7 8">M3</strain>
    </source>
</reference>
<dbReference type="Proteomes" id="UP000188879">
    <property type="component" value="Unassembled WGS sequence"/>
</dbReference>
<sequence>MVLGLGGDAGQLGQLLALQALAWLVWSLPAGLLVDRWPRRRVLALAGCKAAAGLGLALAGLQTSAVWLLGLGSFLGAMGTALFVLAATAVVPALVGAEARPRANARLELARALVTLAAPVAVGALAARGALPLAYALGLAGALLAVGCALRLPVAAPPPATGGHPLALLRDGAAFLLRHPLLRAIGLCALFWNMGFFAMLTAFVPFALGPLGLQAGQIGLAQAGLGAGLLAGAALAPWCLARFGNPPVLLQGPALSALAPALLLAAPAGTAGLALAMLAQFLLGFGPMLWLVCQLSIRQALVPQALLGRVGATLQLANYGVRPFGALAAGWLSARLGPAAGIGFAGLCFGASFLVIGLARPRRSEAARVEGG</sequence>
<evidence type="ECO:0000313" key="7">
    <source>
        <dbReference type="EMBL" id="ONG43845.1"/>
    </source>
</evidence>
<evidence type="ECO:0000256" key="3">
    <source>
        <dbReference type="ARBA" id="ARBA00022692"/>
    </source>
</evidence>
<evidence type="ECO:0000256" key="1">
    <source>
        <dbReference type="ARBA" id="ARBA00004651"/>
    </source>
</evidence>
<proteinExistence type="predicted"/>
<feature type="transmembrane region" description="Helical" evidence="6">
    <location>
        <begin position="339"/>
        <end position="359"/>
    </location>
</feature>
<dbReference type="GO" id="GO:0005886">
    <property type="term" value="C:plasma membrane"/>
    <property type="evidence" value="ECO:0007669"/>
    <property type="project" value="UniProtKB-SubCell"/>
</dbReference>
<feature type="transmembrane region" description="Helical" evidence="6">
    <location>
        <begin position="74"/>
        <end position="97"/>
    </location>
</feature>
<dbReference type="PANTHER" id="PTHR23513:SF6">
    <property type="entry name" value="MAJOR FACILITATOR SUPERFAMILY ASSOCIATED DOMAIN-CONTAINING PROTEIN"/>
    <property type="match status" value="1"/>
</dbReference>
<keyword evidence="2" id="KW-1003">Cell membrane</keyword>
<dbReference type="InterPro" id="IPR036259">
    <property type="entry name" value="MFS_trans_sf"/>
</dbReference>
<evidence type="ECO:0000256" key="4">
    <source>
        <dbReference type="ARBA" id="ARBA00022989"/>
    </source>
</evidence>
<keyword evidence="4 6" id="KW-1133">Transmembrane helix</keyword>